<dbReference type="Proteomes" id="UP000664859">
    <property type="component" value="Unassembled WGS sequence"/>
</dbReference>
<dbReference type="GO" id="GO:0102704">
    <property type="term" value="F:GDP-Man:Man(2)GlcNAc(2)-PP-Dol alpha-1,6-mannosyltransferase activity"/>
    <property type="evidence" value="ECO:0007669"/>
    <property type="project" value="UniProtKB-UniRule"/>
</dbReference>
<keyword evidence="2 3" id="KW-0808">Transferase</keyword>
<dbReference type="InterPro" id="IPR027054">
    <property type="entry name" value="ALG2"/>
</dbReference>
<accession>A0A835YXC3</accession>
<evidence type="ECO:0000256" key="2">
    <source>
        <dbReference type="ARBA" id="ARBA00022679"/>
    </source>
</evidence>
<reference evidence="5" key="1">
    <citation type="submission" date="2021-02" db="EMBL/GenBank/DDBJ databases">
        <title>First Annotated Genome of the Yellow-green Alga Tribonema minus.</title>
        <authorList>
            <person name="Mahan K.M."/>
        </authorList>
    </citation>
    <scope>NUCLEOTIDE SEQUENCE</scope>
    <source>
        <strain evidence="5">UTEX B ZZ1240</strain>
    </source>
</reference>
<comment type="subcellular location">
    <subcellularLocation>
        <location evidence="3">Endoplasmic reticulum membrane</location>
        <topology evidence="3">Single-pass membrane protein</topology>
    </subcellularLocation>
</comment>
<comment type="catalytic activity">
    <reaction evidence="3">
        <text>a beta-D-Man-(1-&gt;4)-beta-D-GlcNAc-(1-&gt;4)-alpha-D-GlcNAc-diphospho-di-trans,poly-cis-dolichol + GDP-alpha-D-mannose = an alpha-D-Man-(1-&gt;3)-beta-D-Man-(1-&gt;4)-beta-D-GlcNAc-(1-&gt;4)-alpha-D-GlcNAc-diphospho-di-trans,poly-cis-dolichol + GDP + H(+)</text>
        <dbReference type="Rhea" id="RHEA:29515"/>
        <dbReference type="Rhea" id="RHEA-COMP:19511"/>
        <dbReference type="Rhea" id="RHEA-COMP:19513"/>
        <dbReference type="ChEBI" id="CHEBI:15378"/>
        <dbReference type="ChEBI" id="CHEBI:57527"/>
        <dbReference type="ChEBI" id="CHEBI:58189"/>
        <dbReference type="ChEBI" id="CHEBI:58472"/>
        <dbReference type="ChEBI" id="CHEBI:132510"/>
        <dbReference type="EC" id="2.4.1.132"/>
    </reaction>
    <physiologicalReaction direction="left-to-right" evidence="3">
        <dbReference type="Rhea" id="RHEA:29516"/>
    </physiologicalReaction>
</comment>
<keyword evidence="3" id="KW-1133">Transmembrane helix</keyword>
<dbReference type="EC" id="2.4.1.257" evidence="3"/>
<dbReference type="Pfam" id="PF00534">
    <property type="entry name" value="Glycos_transf_1"/>
    <property type="match status" value="1"/>
</dbReference>
<dbReference type="GO" id="GO:0004378">
    <property type="term" value="F:GDP-Man:Man(1)GlcNAc(2)-PP-Dol alpha-1,3-mannosyltransferase activity"/>
    <property type="evidence" value="ECO:0007669"/>
    <property type="project" value="UniProtKB-UniRule"/>
</dbReference>
<comment type="catalytic activity">
    <reaction evidence="3">
        <text>an alpha-D-Man-(1-&gt;3)-beta-D-Man-(1-&gt;4)-beta-D-GlcNAc-(1-&gt;4)-alpha-D-GlcNAc-diphospho-di-trans,poly-cis-dolichol + GDP-alpha-D-mannose = an alpha-D-Man-(1-&gt;3)-[alpha-D-Man-(1-&gt;6)]-beta-D-Man-(1-&gt;4)-beta-D-GlcNAc-(1-&gt;4)-alpha-D-GlcNAc-diphospho-di-trans,poly-cis-dolichol + GDP + H(+)</text>
        <dbReference type="Rhea" id="RHEA:29519"/>
        <dbReference type="Rhea" id="RHEA-COMP:19513"/>
        <dbReference type="Rhea" id="RHEA-COMP:19515"/>
        <dbReference type="ChEBI" id="CHEBI:15378"/>
        <dbReference type="ChEBI" id="CHEBI:57527"/>
        <dbReference type="ChEBI" id="CHEBI:58189"/>
        <dbReference type="ChEBI" id="CHEBI:132510"/>
        <dbReference type="ChEBI" id="CHEBI:132511"/>
        <dbReference type="EC" id="2.4.1.257"/>
    </reaction>
    <physiologicalReaction direction="left-to-right" evidence="3">
        <dbReference type="Rhea" id="RHEA:29520"/>
    </physiologicalReaction>
</comment>
<evidence type="ECO:0000256" key="3">
    <source>
        <dbReference type="RuleBase" id="RU367136"/>
    </source>
</evidence>
<dbReference type="EC" id="2.4.1.132" evidence="3"/>
<dbReference type="UniPathway" id="UPA00378"/>
<protein>
    <recommendedName>
        <fullName evidence="3">Alpha-1,3/1,6-mannosyltransferase ALG2</fullName>
        <ecNumber evidence="3">2.4.1.132</ecNumber>
        <ecNumber evidence="3">2.4.1.257</ecNumber>
    </recommendedName>
    <alternativeName>
        <fullName evidence="3">GDP-Man:Man(1)GlcNAc(2)-PP-Dol alpha-1,3-mannosyltransferase</fullName>
    </alternativeName>
</protein>
<dbReference type="PANTHER" id="PTHR45918">
    <property type="entry name" value="ALPHA-1,3/1,6-MANNOSYLTRANSFERASE ALG2"/>
    <property type="match status" value="1"/>
</dbReference>
<comment type="pathway">
    <text evidence="3">Protein modification; protein glycosylation.</text>
</comment>
<evidence type="ECO:0000256" key="1">
    <source>
        <dbReference type="ARBA" id="ARBA00022676"/>
    </source>
</evidence>
<comment type="function">
    <text evidence="3">Mannosylates Man(2)GlcNAc(2)-dolichol diphosphate and Man(1)GlcNAc(2)-dolichol diphosphate to form Man(3)GlcNAc(2)-dolichol diphosphate.</text>
</comment>
<dbReference type="PANTHER" id="PTHR45918:SF1">
    <property type="entry name" value="ALPHA-1,3_1,6-MANNOSYLTRANSFERASE ALG2"/>
    <property type="match status" value="1"/>
</dbReference>
<sequence>MSALQLGHEVAIYTTHHDSRHCFAETTGDGMLAPLVHAHGDWLPRQLLGRCTAACATVRMAFLAIHVAIRERRRAHVFICDGVSAPVPVLRLTNLPVLFYCHFPDKLLCVERSNIVKRLYRLPLDLCEEVFTGMSSTIAVNSRYTAGIFAQAFPLLRRLGWRPRVLYPPIDLNGFAARPAEARPRLGPIVSINRFERKKNVVLAVDALAIVRGRCSAELFSTVQLVIAGGYDPRVRENIQYKEELMARVAELSLGDNVQFRPNLSNAERSQLLREASCVLYTPDREHFGIVPLEAMYAGAPVVAVASGGPLETVLDGETGFLCQQTPEDFACAVLKFVRDPSLTLSMGAHGRAHVSKKFSLEAFGAAFQALLLETVDLHAVSSSRYIAPLVIAAALLALAFAVVPAVLSRLLR</sequence>
<comment type="similarity">
    <text evidence="3">Belongs to the glycosyltransferase group 1 family.</text>
</comment>
<proteinExistence type="inferred from homology"/>
<name>A0A835YXC3_9STRA</name>
<dbReference type="OrthoDB" id="448893at2759"/>
<dbReference type="InterPro" id="IPR001296">
    <property type="entry name" value="Glyco_trans_1"/>
</dbReference>
<comment type="caution">
    <text evidence="5">The sequence shown here is derived from an EMBL/GenBank/DDBJ whole genome shotgun (WGS) entry which is preliminary data.</text>
</comment>
<gene>
    <name evidence="5" type="ORF">JKP88DRAFT_348799</name>
</gene>
<keyword evidence="3" id="KW-0812">Transmembrane</keyword>
<evidence type="ECO:0000313" key="6">
    <source>
        <dbReference type="Proteomes" id="UP000664859"/>
    </source>
</evidence>
<dbReference type="SUPFAM" id="SSF53756">
    <property type="entry name" value="UDP-Glycosyltransferase/glycogen phosphorylase"/>
    <property type="match status" value="1"/>
</dbReference>
<dbReference type="Gene3D" id="3.40.50.2000">
    <property type="entry name" value="Glycogen Phosphorylase B"/>
    <property type="match status" value="1"/>
</dbReference>
<feature type="transmembrane region" description="Helical" evidence="3">
    <location>
        <begin position="386"/>
        <end position="408"/>
    </location>
</feature>
<evidence type="ECO:0000313" key="5">
    <source>
        <dbReference type="EMBL" id="KAG5182594.1"/>
    </source>
</evidence>
<dbReference type="GO" id="GO:0005789">
    <property type="term" value="C:endoplasmic reticulum membrane"/>
    <property type="evidence" value="ECO:0007669"/>
    <property type="project" value="UniProtKB-SubCell"/>
</dbReference>
<dbReference type="EMBL" id="JAFCMP010000235">
    <property type="protein sequence ID" value="KAG5182594.1"/>
    <property type="molecule type" value="Genomic_DNA"/>
</dbReference>
<keyword evidence="3" id="KW-0472">Membrane</keyword>
<dbReference type="AlphaFoldDB" id="A0A835YXC3"/>
<evidence type="ECO:0000259" key="4">
    <source>
        <dbReference type="Pfam" id="PF00534"/>
    </source>
</evidence>
<keyword evidence="1 3" id="KW-0328">Glycosyltransferase</keyword>
<organism evidence="5 6">
    <name type="scientific">Tribonema minus</name>
    <dbReference type="NCBI Taxonomy" id="303371"/>
    <lineage>
        <taxon>Eukaryota</taxon>
        <taxon>Sar</taxon>
        <taxon>Stramenopiles</taxon>
        <taxon>Ochrophyta</taxon>
        <taxon>PX clade</taxon>
        <taxon>Xanthophyceae</taxon>
        <taxon>Tribonematales</taxon>
        <taxon>Tribonemataceae</taxon>
        <taxon>Tribonema</taxon>
    </lineage>
</organism>
<keyword evidence="6" id="KW-1185">Reference proteome</keyword>
<feature type="domain" description="Glycosyl transferase family 1" evidence="4">
    <location>
        <begin position="189"/>
        <end position="352"/>
    </location>
</feature>